<dbReference type="Pfam" id="PF02540">
    <property type="entry name" value="NAD_synthase"/>
    <property type="match status" value="1"/>
</dbReference>
<dbReference type="InterPro" id="IPR014445">
    <property type="entry name" value="Gln-dep_NAD_synthase"/>
</dbReference>
<dbReference type="InterPro" id="IPR036526">
    <property type="entry name" value="C-N_Hydrolase_sf"/>
</dbReference>
<dbReference type="InterPro" id="IPR014729">
    <property type="entry name" value="Rossmann-like_a/b/a_fold"/>
</dbReference>
<proteinExistence type="inferred from homology"/>
<keyword evidence="1 5" id="KW-0436">Ligase</keyword>
<evidence type="ECO:0000313" key="8">
    <source>
        <dbReference type="EMBL" id="HIS35315.1"/>
    </source>
</evidence>
<comment type="similarity">
    <text evidence="5">In the C-terminal section; belongs to the NAD synthetase family.</text>
</comment>
<keyword evidence="4 5" id="KW-0520">NAD</keyword>
<dbReference type="Gene3D" id="3.60.110.10">
    <property type="entry name" value="Carbon-nitrogen hydrolase"/>
    <property type="match status" value="1"/>
</dbReference>
<reference evidence="8" key="1">
    <citation type="submission" date="2020-10" db="EMBL/GenBank/DDBJ databases">
        <authorList>
            <person name="Gilroy R."/>
        </authorList>
    </citation>
    <scope>NUCLEOTIDE SEQUENCE</scope>
    <source>
        <strain evidence="8">6276</strain>
    </source>
</reference>
<dbReference type="PANTHER" id="PTHR23090:SF9">
    <property type="entry name" value="GLUTAMINE-DEPENDENT NAD(+) SYNTHETASE"/>
    <property type="match status" value="1"/>
</dbReference>
<dbReference type="InterPro" id="IPR003694">
    <property type="entry name" value="NAD_synthase"/>
</dbReference>
<dbReference type="AlphaFoldDB" id="A0A9D1JMM1"/>
<dbReference type="Proteomes" id="UP000823928">
    <property type="component" value="Unassembled WGS sequence"/>
</dbReference>
<dbReference type="Gene3D" id="3.40.50.620">
    <property type="entry name" value="HUPs"/>
    <property type="match status" value="1"/>
</dbReference>
<dbReference type="FunFam" id="3.40.50.620:FF:000106">
    <property type="entry name" value="Glutamine-dependent NAD(+) synthetase"/>
    <property type="match status" value="1"/>
</dbReference>
<dbReference type="GO" id="GO:0004359">
    <property type="term" value="F:glutaminase activity"/>
    <property type="evidence" value="ECO:0007669"/>
    <property type="project" value="InterPro"/>
</dbReference>
<dbReference type="GO" id="GO:0005524">
    <property type="term" value="F:ATP binding"/>
    <property type="evidence" value="ECO:0007669"/>
    <property type="project" value="UniProtKB-UniRule"/>
</dbReference>
<evidence type="ECO:0000256" key="6">
    <source>
        <dbReference type="RuleBase" id="RU003811"/>
    </source>
</evidence>
<dbReference type="SUPFAM" id="SSF56317">
    <property type="entry name" value="Carbon-nitrogen hydrolase"/>
    <property type="match status" value="1"/>
</dbReference>
<evidence type="ECO:0000256" key="1">
    <source>
        <dbReference type="ARBA" id="ARBA00022598"/>
    </source>
</evidence>
<comment type="catalytic activity">
    <reaction evidence="5">
        <text>deamido-NAD(+) + L-glutamine + ATP + H2O = L-glutamate + AMP + diphosphate + NAD(+) + H(+)</text>
        <dbReference type="Rhea" id="RHEA:24384"/>
        <dbReference type="ChEBI" id="CHEBI:15377"/>
        <dbReference type="ChEBI" id="CHEBI:15378"/>
        <dbReference type="ChEBI" id="CHEBI:29985"/>
        <dbReference type="ChEBI" id="CHEBI:30616"/>
        <dbReference type="ChEBI" id="CHEBI:33019"/>
        <dbReference type="ChEBI" id="CHEBI:57540"/>
        <dbReference type="ChEBI" id="CHEBI:58359"/>
        <dbReference type="ChEBI" id="CHEBI:58437"/>
        <dbReference type="ChEBI" id="CHEBI:456215"/>
        <dbReference type="EC" id="6.3.5.1"/>
    </reaction>
</comment>
<evidence type="ECO:0000259" key="7">
    <source>
        <dbReference type="Pfam" id="PF02540"/>
    </source>
</evidence>
<comment type="pathway">
    <text evidence="5">Cofactor biosynthesis; NAD(+) biosynthesis; NAD(+) from deamido-NAD(+) (L-Gln route): step 1/1.</text>
</comment>
<dbReference type="EC" id="6.3.5.1" evidence="5"/>
<name>A0A9D1JMM1_9BACT</name>
<reference evidence="8" key="2">
    <citation type="journal article" date="2021" name="PeerJ">
        <title>Extensive microbial diversity within the chicken gut microbiome revealed by metagenomics and culture.</title>
        <authorList>
            <person name="Gilroy R."/>
            <person name="Ravi A."/>
            <person name="Getino M."/>
            <person name="Pursley I."/>
            <person name="Horton D.L."/>
            <person name="Alikhan N.F."/>
            <person name="Baker D."/>
            <person name="Gharbi K."/>
            <person name="Hall N."/>
            <person name="Watson M."/>
            <person name="Adriaenssens E.M."/>
            <person name="Foster-Nyarko E."/>
            <person name="Jarju S."/>
            <person name="Secka A."/>
            <person name="Antonio M."/>
            <person name="Oren A."/>
            <person name="Chaudhuri R.R."/>
            <person name="La Ragione R."/>
            <person name="Hildebrand F."/>
            <person name="Pallen M.J."/>
        </authorList>
    </citation>
    <scope>NUCLEOTIDE SEQUENCE</scope>
    <source>
        <strain evidence="8">6276</strain>
    </source>
</reference>
<dbReference type="InterPro" id="IPR022310">
    <property type="entry name" value="NAD/GMP_synthase"/>
</dbReference>
<gene>
    <name evidence="8" type="primary">nadE</name>
    <name evidence="8" type="ORF">IAC10_01605</name>
</gene>
<evidence type="ECO:0000256" key="2">
    <source>
        <dbReference type="ARBA" id="ARBA00022741"/>
    </source>
</evidence>
<keyword evidence="3 5" id="KW-0067">ATP-binding</keyword>
<evidence type="ECO:0000313" key="9">
    <source>
        <dbReference type="Proteomes" id="UP000823928"/>
    </source>
</evidence>
<dbReference type="GO" id="GO:0009435">
    <property type="term" value="P:NAD+ biosynthetic process"/>
    <property type="evidence" value="ECO:0007669"/>
    <property type="project" value="UniProtKB-UniRule"/>
</dbReference>
<dbReference type="SUPFAM" id="SSF52402">
    <property type="entry name" value="Adenine nucleotide alpha hydrolases-like"/>
    <property type="match status" value="1"/>
</dbReference>
<evidence type="ECO:0000256" key="3">
    <source>
        <dbReference type="ARBA" id="ARBA00022840"/>
    </source>
</evidence>
<comment type="caution">
    <text evidence="8">The sequence shown here is derived from an EMBL/GenBank/DDBJ whole genome shotgun (WGS) entry which is preliminary data.</text>
</comment>
<keyword evidence="2 5" id="KW-0547">Nucleotide-binding</keyword>
<sequence>MKIALVQTRFKTGDFEFNYKNIAEKIEDISADLIVAPQAGLEDFGGKDLLLDEKANQAQSDMYKKFAANFQNKTILLGDVLIDRGEVSLSADGFYNISGKRVFVADFYTNEAECDLYILAKNRYYTMNSYEEFADSIEPSSDFIFVSAVGMADSNVYAGGSFAKNKFGVPIAQLPLCREGVTYVDFSKQSEFVYEDIEKQVLDVTTFALKEYCENTGFKKVVLGLSGGIDSALTAAIAVESLGAENVSGILMPSMYSSEGSVTDSLELAANLGMKTVTEPITPLFEAFMKGRESKHDLAEENLQARLRALILMFYSNRANSLLLSTGNKSECAMGFGTLYGDMAGGLNLICDLTKTNVYKLSNYINKDREIIPQAIIDKAPSAELHPGQKDQDRLPEYAVLDDILEMYFEKNIPQDEIYKKYDKSTVDEVIRKTYRMQFKRHQGCLGIRLTERSFCGGGIDLPVVQRMY</sequence>
<dbReference type="NCBIfam" id="TIGR00552">
    <property type="entry name" value="nadE"/>
    <property type="match status" value="1"/>
</dbReference>
<dbReference type="CDD" id="cd00553">
    <property type="entry name" value="NAD_synthase"/>
    <property type="match status" value="1"/>
</dbReference>
<comment type="similarity">
    <text evidence="6">Belongs to the NAD synthetase family.</text>
</comment>
<dbReference type="PIRSF" id="PIRSF006630">
    <property type="entry name" value="NADS_GAT"/>
    <property type="match status" value="1"/>
</dbReference>
<evidence type="ECO:0000256" key="4">
    <source>
        <dbReference type="ARBA" id="ARBA00023027"/>
    </source>
</evidence>
<feature type="domain" description="NAD/GMP synthase" evidence="7">
    <location>
        <begin position="207"/>
        <end position="443"/>
    </location>
</feature>
<dbReference type="GO" id="GO:0005737">
    <property type="term" value="C:cytoplasm"/>
    <property type="evidence" value="ECO:0007669"/>
    <property type="project" value="InterPro"/>
</dbReference>
<dbReference type="PANTHER" id="PTHR23090">
    <property type="entry name" value="NH 3 /GLUTAMINE-DEPENDENT NAD + SYNTHETASE"/>
    <property type="match status" value="1"/>
</dbReference>
<organism evidence="8 9">
    <name type="scientific">Candidatus Scatousia excrementigallinarum</name>
    <dbReference type="NCBI Taxonomy" id="2840935"/>
    <lineage>
        <taxon>Bacteria</taxon>
        <taxon>Candidatus Scatousia</taxon>
    </lineage>
</organism>
<accession>A0A9D1JMM1</accession>
<protein>
    <recommendedName>
        <fullName evidence="5">Glutamine-dependent NAD(+) synthetase</fullName>
        <ecNumber evidence="5">6.3.5.1</ecNumber>
    </recommendedName>
    <alternativeName>
        <fullName evidence="5">NAD(+) synthase [glutamine-hydrolyzing]</fullName>
    </alternativeName>
</protein>
<evidence type="ECO:0000256" key="5">
    <source>
        <dbReference type="PIRNR" id="PIRNR006630"/>
    </source>
</evidence>
<dbReference type="EMBL" id="DVIU01000035">
    <property type="protein sequence ID" value="HIS35315.1"/>
    <property type="molecule type" value="Genomic_DNA"/>
</dbReference>
<dbReference type="GO" id="GO:0003952">
    <property type="term" value="F:NAD+ synthase (glutamine-hydrolyzing) activity"/>
    <property type="evidence" value="ECO:0007669"/>
    <property type="project" value="UniProtKB-UniRule"/>
</dbReference>